<feature type="region of interest" description="Disordered" evidence="4">
    <location>
        <begin position="879"/>
        <end position="907"/>
    </location>
</feature>
<organism evidence="7 8">
    <name type="scientific">Lithohypha guttulata</name>
    <dbReference type="NCBI Taxonomy" id="1690604"/>
    <lineage>
        <taxon>Eukaryota</taxon>
        <taxon>Fungi</taxon>
        <taxon>Dikarya</taxon>
        <taxon>Ascomycota</taxon>
        <taxon>Pezizomycotina</taxon>
        <taxon>Eurotiomycetes</taxon>
        <taxon>Chaetothyriomycetidae</taxon>
        <taxon>Chaetothyriales</taxon>
        <taxon>Trichomeriaceae</taxon>
        <taxon>Lithohypha</taxon>
    </lineage>
</organism>
<evidence type="ECO:0000256" key="2">
    <source>
        <dbReference type="ARBA" id="ARBA00006133"/>
    </source>
</evidence>
<dbReference type="InterPro" id="IPR019337">
    <property type="entry name" value="Telomere_length_regulation_dom"/>
</dbReference>
<dbReference type="InterPro" id="IPR038528">
    <property type="entry name" value="TEL2_C_sf"/>
</dbReference>
<dbReference type="Gene3D" id="1.25.40.720">
    <property type="entry name" value="Telomere length regulation protein 2, C-terminal domain"/>
    <property type="match status" value="1"/>
</dbReference>
<proteinExistence type="inferred from homology"/>
<dbReference type="InterPro" id="IPR057348">
    <property type="entry name" value="TELO2_ARM"/>
</dbReference>
<evidence type="ECO:0000313" key="7">
    <source>
        <dbReference type="EMBL" id="KAK5092041.1"/>
    </source>
</evidence>
<comment type="subcellular location">
    <subcellularLocation>
        <location evidence="1">Cytoplasm</location>
    </subcellularLocation>
</comment>
<dbReference type="InterPro" id="IPR051970">
    <property type="entry name" value="TEL2_Regulation"/>
</dbReference>
<dbReference type="Proteomes" id="UP001345013">
    <property type="component" value="Unassembled WGS sequence"/>
</dbReference>
<comment type="caution">
    <text evidence="7">The sequence shown here is derived from an EMBL/GenBank/DDBJ whole genome shotgun (WGS) entry which is preliminary data.</text>
</comment>
<evidence type="ECO:0000313" key="8">
    <source>
        <dbReference type="Proteomes" id="UP001345013"/>
    </source>
</evidence>
<name>A0ABR0K8J0_9EURO</name>
<dbReference type="PANTHER" id="PTHR15830:SF10">
    <property type="entry name" value="TELOMERE LENGTH REGULATION PROTEIN TEL2 HOMOLOG"/>
    <property type="match status" value="1"/>
</dbReference>
<evidence type="ECO:0000256" key="4">
    <source>
        <dbReference type="SAM" id="MobiDB-lite"/>
    </source>
</evidence>
<feature type="compositionally biased region" description="Low complexity" evidence="4">
    <location>
        <begin position="879"/>
        <end position="903"/>
    </location>
</feature>
<keyword evidence="3" id="KW-0963">Cytoplasm</keyword>
<dbReference type="EMBL" id="JAVRRG010000065">
    <property type="protein sequence ID" value="KAK5092041.1"/>
    <property type="molecule type" value="Genomic_DNA"/>
</dbReference>
<feature type="compositionally biased region" description="Basic residues" evidence="4">
    <location>
        <begin position="825"/>
        <end position="835"/>
    </location>
</feature>
<evidence type="ECO:0000256" key="3">
    <source>
        <dbReference type="ARBA" id="ARBA00022490"/>
    </source>
</evidence>
<feature type="domain" description="Telomere length regulation protein conserved" evidence="5">
    <location>
        <begin position="665"/>
        <end position="777"/>
    </location>
</feature>
<feature type="compositionally biased region" description="Basic residues" evidence="4">
    <location>
        <begin position="599"/>
        <end position="617"/>
    </location>
</feature>
<comment type="similarity">
    <text evidence="2">Belongs to the TEL2 family.</text>
</comment>
<keyword evidence="8" id="KW-1185">Reference proteome</keyword>
<feature type="region of interest" description="Disordered" evidence="4">
    <location>
        <begin position="587"/>
        <end position="661"/>
    </location>
</feature>
<evidence type="ECO:0000259" key="6">
    <source>
        <dbReference type="Pfam" id="PF25320"/>
    </source>
</evidence>
<feature type="domain" description="TELO2 ARM repeat" evidence="6">
    <location>
        <begin position="458"/>
        <end position="558"/>
    </location>
</feature>
<accession>A0ABR0K8J0</accession>
<dbReference type="Pfam" id="PF25320">
    <property type="entry name" value="TELO2_ARM"/>
    <property type="match status" value="1"/>
</dbReference>
<feature type="compositionally biased region" description="Polar residues" evidence="4">
    <location>
        <begin position="810"/>
        <end position="823"/>
    </location>
</feature>
<reference evidence="7 8" key="1">
    <citation type="submission" date="2023-08" db="EMBL/GenBank/DDBJ databases">
        <title>Black Yeasts Isolated from many extreme environments.</title>
        <authorList>
            <person name="Coleine C."/>
            <person name="Stajich J.E."/>
            <person name="Selbmann L."/>
        </authorList>
    </citation>
    <scope>NUCLEOTIDE SEQUENCE [LARGE SCALE GENOMIC DNA]</scope>
    <source>
        <strain evidence="7 8">CCFEE 5885</strain>
    </source>
</reference>
<evidence type="ECO:0000259" key="5">
    <source>
        <dbReference type="Pfam" id="PF10193"/>
    </source>
</evidence>
<gene>
    <name evidence="7" type="primary">TEL2</name>
    <name evidence="7" type="ORF">LTR24_005584</name>
</gene>
<dbReference type="Pfam" id="PF10193">
    <property type="entry name" value="Telomere_reg-2"/>
    <property type="match status" value="1"/>
</dbReference>
<dbReference type="PANTHER" id="PTHR15830">
    <property type="entry name" value="TELOMERE LENGTH REGULATION PROTEIN TEL2 FAMILY MEMBER"/>
    <property type="match status" value="1"/>
</dbReference>
<feature type="region of interest" description="Disordered" evidence="4">
    <location>
        <begin position="784"/>
        <end position="842"/>
    </location>
</feature>
<sequence>MADLLREVKPAKKVQSNIEKFESLTLNENKQRSRSNSRARTKPIIEVEPEIEPVPLLTAVSSKLIEKPVDQIADTRYALAPAKPAAPTHKRHDSTVFIQKDYLKDNAPPSLFDDARDILKCQPGLEDIEAVVVYIQYGIDRQHDFNIKLTGPKSSQLVRVLVTTTIPDLWPNLSRSKLDGSAKRMRETLLQALFSVTGLEALLEQIRFHTRSSVDNNPEVLGTYVDFLSNLLEGSEIVLRFLSDTMTLYDKEVQRRLFWQSILSLLAGSKVLSSTGSIPNTVAETGSSLNVRDWLLNGEDYSKWLARNIVKASIELNPKETRVWSNLSQLLKRGLSLGYRDVFVSKVYTSLLLGSVVLWSPLHRLIQGLPSHDQKVLFDCILNDLSRTYFKNSQHLPPSTTDPTTARAIAGSAALIHGLTSHNEYLLECAVDWVSASSGPDCRGCGIRRALLAVLAQSQGNLERILESTLTVFSNKRQIQHAATTQQEHIAQTILLVIGYMHRQSPPSLKQDPIPSLIMNTVSNRLSSSVPRIRILGMIVGVGLSECVDEPGKVMNFDVEEMETEEVKELLALTTVKDSIGDVQDLKTTGAPFEEQTPSRKRKIVAPRSPKSKKPKPTSKVITIEEVSSSSDSEDDLVPYAKPVDDPEDSDEDPTLIKRDKPRPPIYIIDLIKQLQSSSDKLDVISLALKTATGLIKRKAGFGTELSDNIHSLASALINLQDGMSEPEHQQQRLDALIACLVARPEQMGKYLSNTYFDGDFSLAQRSTLLIAIGMGARQLAGFTDTTTAPGEPLDLFPSQRLPTHLQPKPISNQQNPPTSTSRKQNQKQKQKHHPPTNPISALANNATLSTIRPLALAAASTTTESGRAPDILKIAHTTRTSSSLSQTRTKQQQQQATQPQRTKPIPRNIHAILANNIYIPLTIPLTALLSYTTTATRQTSTSTSTLLLHPTVLILHLQTLTLTLHTLGPPGLSPPQIFTTITHETLSLLTALAHHPNRSRTIHDPTVLPAALSLLLALLDITVEIGVSAQERLLGADLGDQVAELVRWVGALEGMRGGGGSGSVPAPTTATENGGVAWTVLAAGVQVRWYEMGRRFQGRMLGLEVDD</sequence>
<evidence type="ECO:0000256" key="1">
    <source>
        <dbReference type="ARBA" id="ARBA00004496"/>
    </source>
</evidence>
<protein>
    <submittedName>
        <fullName evidence="7">Telomere binding protein</fullName>
    </submittedName>
</protein>